<gene>
    <name evidence="3" type="primary">fis</name>
    <name evidence="3" type="ORF">NCTC11091_00947</name>
</gene>
<dbReference type="PANTHER" id="PTHR47918:SF1">
    <property type="entry name" value="DNA-BINDING PROTEIN FIS"/>
    <property type="match status" value="1"/>
</dbReference>
<evidence type="ECO:0000313" key="4">
    <source>
        <dbReference type="Proteomes" id="UP000255193"/>
    </source>
</evidence>
<dbReference type="EMBL" id="UGQA01000001">
    <property type="protein sequence ID" value="STY95156.1"/>
    <property type="molecule type" value="Genomic_DNA"/>
</dbReference>
<accession>A0A378Q3Q1</accession>
<evidence type="ECO:0000259" key="2">
    <source>
        <dbReference type="Pfam" id="PF02954"/>
    </source>
</evidence>
<evidence type="ECO:0000313" key="3">
    <source>
        <dbReference type="EMBL" id="STY95156.1"/>
    </source>
</evidence>
<proteinExistence type="predicted"/>
<dbReference type="PANTHER" id="PTHR47918">
    <property type="entry name" value="DNA-BINDING PROTEIN FIS"/>
    <property type="match status" value="1"/>
</dbReference>
<organism evidence="3 4">
    <name type="scientific">Faucicola atlantae</name>
    <dbReference type="NCBI Taxonomy" id="34059"/>
    <lineage>
        <taxon>Bacteria</taxon>
        <taxon>Pseudomonadati</taxon>
        <taxon>Pseudomonadota</taxon>
        <taxon>Gammaproteobacteria</taxon>
        <taxon>Moraxellales</taxon>
        <taxon>Moraxellaceae</taxon>
        <taxon>Faucicola</taxon>
    </lineage>
</organism>
<dbReference type="InterPro" id="IPR009057">
    <property type="entry name" value="Homeodomain-like_sf"/>
</dbReference>
<protein>
    <submittedName>
        <fullName evidence="3">Hin recombinational enhancer-binding protein</fullName>
    </submittedName>
</protein>
<evidence type="ECO:0000256" key="1">
    <source>
        <dbReference type="SAM" id="MobiDB-lite"/>
    </source>
</evidence>
<dbReference type="Gene3D" id="1.10.10.60">
    <property type="entry name" value="Homeodomain-like"/>
    <property type="match status" value="1"/>
</dbReference>
<sequence length="108" mass="11598">MSITPANADPTAVTQTTAAPNPASAHHAFHADLPSLSEHVAIVVQQYLDTLGDEPASDLYALMLSQLEQPLLQVLLAHTRGNQSQVAAMLGINRGTLRKKLKMYGLLK</sequence>
<dbReference type="InterPro" id="IPR002197">
    <property type="entry name" value="HTH_Fis"/>
</dbReference>
<dbReference type="Pfam" id="PF02954">
    <property type="entry name" value="HTH_8"/>
    <property type="match status" value="1"/>
</dbReference>
<dbReference type="Proteomes" id="UP000255193">
    <property type="component" value="Unassembled WGS sequence"/>
</dbReference>
<feature type="region of interest" description="Disordered" evidence="1">
    <location>
        <begin position="1"/>
        <end position="30"/>
    </location>
</feature>
<dbReference type="SUPFAM" id="SSF46689">
    <property type="entry name" value="Homeodomain-like"/>
    <property type="match status" value="1"/>
</dbReference>
<feature type="domain" description="DNA binding HTH" evidence="2">
    <location>
        <begin position="64"/>
        <end position="104"/>
    </location>
</feature>
<dbReference type="GO" id="GO:0043565">
    <property type="term" value="F:sequence-specific DNA binding"/>
    <property type="evidence" value="ECO:0007669"/>
    <property type="project" value="InterPro"/>
</dbReference>
<name>A0A378Q3Q1_9GAMM</name>
<dbReference type="PRINTS" id="PR01590">
    <property type="entry name" value="HTHFIS"/>
</dbReference>
<dbReference type="RefSeq" id="WP_079352207.1">
    <property type="nucleotide sequence ID" value="NZ_MXAO01000060.1"/>
</dbReference>
<dbReference type="AlphaFoldDB" id="A0A378Q3Q1"/>
<dbReference type="InterPro" id="IPR050207">
    <property type="entry name" value="Trans_regulatory_Fis"/>
</dbReference>
<reference evidence="3 4" key="1">
    <citation type="submission" date="2018-06" db="EMBL/GenBank/DDBJ databases">
        <authorList>
            <consortium name="Pathogen Informatics"/>
            <person name="Doyle S."/>
        </authorList>
    </citation>
    <scope>NUCLEOTIDE SEQUENCE [LARGE SCALE GENOMIC DNA]</scope>
    <source>
        <strain evidence="3 4">NCTC11091</strain>
    </source>
</reference>